<organism evidence="1 2">
    <name type="scientific">SAR324 cluster bacterium</name>
    <dbReference type="NCBI Taxonomy" id="2024889"/>
    <lineage>
        <taxon>Bacteria</taxon>
        <taxon>Deltaproteobacteria</taxon>
        <taxon>SAR324 cluster</taxon>
    </lineage>
</organism>
<protein>
    <submittedName>
        <fullName evidence="1">Uncharacterized protein</fullName>
    </submittedName>
</protein>
<dbReference type="EMBL" id="JAAZON010000506">
    <property type="protein sequence ID" value="NMC63698.1"/>
    <property type="molecule type" value="Genomic_DNA"/>
</dbReference>
<name>A0A7X9FSW4_9DELT</name>
<reference evidence="1 2" key="1">
    <citation type="journal article" date="2020" name="Biotechnol. Biofuels">
        <title>New insights from the biogas microbiome by comprehensive genome-resolved metagenomics of nearly 1600 species originating from multiple anaerobic digesters.</title>
        <authorList>
            <person name="Campanaro S."/>
            <person name="Treu L."/>
            <person name="Rodriguez-R L.M."/>
            <person name="Kovalovszki A."/>
            <person name="Ziels R.M."/>
            <person name="Maus I."/>
            <person name="Zhu X."/>
            <person name="Kougias P.G."/>
            <person name="Basile A."/>
            <person name="Luo G."/>
            <person name="Schluter A."/>
            <person name="Konstantinidis K.T."/>
            <person name="Angelidaki I."/>
        </authorList>
    </citation>
    <scope>NUCLEOTIDE SEQUENCE [LARGE SCALE GENOMIC DNA]</scope>
    <source>
        <strain evidence="1">AS27yjCOA_65</strain>
    </source>
</reference>
<gene>
    <name evidence="1" type="ORF">GYA55_11100</name>
</gene>
<sequence>MLISFILGTALSALLASLMVADAHHLITLQMEISRRSQILQTEIKLREILDGIAKDTDSHPLNIMPCIHQGNQIRYANGELNPISTSSTINGPIFSSDAISSFTLKSMELLNILEVKQRGSGFEYYACSAFKNPTPSKEEEAFIGINADGPMYLSGSIKSARGKRSCFILELKQQKNMLINVQDNLAALGVRLLIPIEREYTLYLSNKLELRYLGHLGSQNIENQPLFGPIPELHFSFSMNPGHNLPLFSLNALLPKEQVFSYASAGHLARFSYFNLIMN</sequence>
<dbReference type="AlphaFoldDB" id="A0A7X9FSW4"/>
<dbReference type="Proteomes" id="UP000524246">
    <property type="component" value="Unassembled WGS sequence"/>
</dbReference>
<accession>A0A7X9FSW4</accession>
<comment type="caution">
    <text evidence="1">The sequence shown here is derived from an EMBL/GenBank/DDBJ whole genome shotgun (WGS) entry which is preliminary data.</text>
</comment>
<evidence type="ECO:0000313" key="2">
    <source>
        <dbReference type="Proteomes" id="UP000524246"/>
    </source>
</evidence>
<proteinExistence type="predicted"/>
<evidence type="ECO:0000313" key="1">
    <source>
        <dbReference type="EMBL" id="NMC63698.1"/>
    </source>
</evidence>